<name>A0A6A3GZF4_9STRA</name>
<evidence type="ECO:0000313" key="5">
    <source>
        <dbReference type="Proteomes" id="UP000435112"/>
    </source>
</evidence>
<evidence type="ECO:0000313" key="3">
    <source>
        <dbReference type="EMBL" id="KAE9265883.1"/>
    </source>
</evidence>
<dbReference type="EMBL" id="QXFT01007653">
    <property type="protein sequence ID" value="KAE9265883.1"/>
    <property type="molecule type" value="Genomic_DNA"/>
</dbReference>
<accession>A0A6A3GZF4</accession>
<comment type="caution">
    <text evidence="2">The sequence shown here is derived from an EMBL/GenBank/DDBJ whole genome shotgun (WGS) entry which is preliminary data.</text>
</comment>
<sequence length="68" mass="7313">MPVGSSSLHCWLASLIFLCGVSCRLSPKLCRSARSLGRACAWLRKRKPQANYSVTLALGRAIDVAGAH</sequence>
<feature type="signal peptide" evidence="1">
    <location>
        <begin position="1"/>
        <end position="23"/>
    </location>
</feature>
<evidence type="ECO:0000313" key="4">
    <source>
        <dbReference type="Proteomes" id="UP000434957"/>
    </source>
</evidence>
<organism evidence="2 5">
    <name type="scientific">Phytophthora rubi</name>
    <dbReference type="NCBI Taxonomy" id="129364"/>
    <lineage>
        <taxon>Eukaryota</taxon>
        <taxon>Sar</taxon>
        <taxon>Stramenopiles</taxon>
        <taxon>Oomycota</taxon>
        <taxon>Peronosporomycetes</taxon>
        <taxon>Peronosporales</taxon>
        <taxon>Peronosporaceae</taxon>
        <taxon>Phytophthora</taxon>
    </lineage>
</organism>
<evidence type="ECO:0000313" key="2">
    <source>
        <dbReference type="EMBL" id="KAE8962367.1"/>
    </source>
</evidence>
<keyword evidence="1" id="KW-0732">Signal</keyword>
<proteinExistence type="predicted"/>
<evidence type="ECO:0008006" key="6">
    <source>
        <dbReference type="Google" id="ProtNLM"/>
    </source>
</evidence>
<gene>
    <name evidence="2" type="ORF">PR002_g29618</name>
    <name evidence="3" type="ORF">PR003_g32315</name>
</gene>
<feature type="chain" id="PRO_5036379574" description="Secreted protein" evidence="1">
    <location>
        <begin position="24"/>
        <end position="68"/>
    </location>
</feature>
<evidence type="ECO:0000256" key="1">
    <source>
        <dbReference type="SAM" id="SignalP"/>
    </source>
</evidence>
<reference evidence="2 5" key="1">
    <citation type="submission" date="2018-09" db="EMBL/GenBank/DDBJ databases">
        <title>Genomic investigation of the strawberry pathogen Phytophthora fragariae indicates pathogenicity is determined by transcriptional variation in three key races.</title>
        <authorList>
            <person name="Adams T.M."/>
            <person name="Armitage A.D."/>
            <person name="Sobczyk M.K."/>
            <person name="Bates H.J."/>
            <person name="Dunwell J.M."/>
            <person name="Nellist C.F."/>
            <person name="Harrison R.J."/>
        </authorList>
    </citation>
    <scope>NUCLEOTIDE SEQUENCE [LARGE SCALE GENOMIC DNA]</scope>
    <source>
        <strain evidence="2 5">SCRP324</strain>
        <strain evidence="3 4">SCRP333</strain>
    </source>
</reference>
<dbReference type="AlphaFoldDB" id="A0A6A3GZF4"/>
<protein>
    <recommendedName>
        <fullName evidence="6">Secreted protein</fullName>
    </recommendedName>
</protein>
<dbReference type="Proteomes" id="UP000434957">
    <property type="component" value="Unassembled WGS sequence"/>
</dbReference>
<dbReference type="Proteomes" id="UP000435112">
    <property type="component" value="Unassembled WGS sequence"/>
</dbReference>
<dbReference type="EMBL" id="QXFU01005998">
    <property type="protein sequence ID" value="KAE8962367.1"/>
    <property type="molecule type" value="Genomic_DNA"/>
</dbReference>
<keyword evidence="4" id="KW-1185">Reference proteome</keyword>